<evidence type="ECO:0000256" key="10">
    <source>
        <dbReference type="SAM" id="Phobius"/>
    </source>
</evidence>
<dbReference type="GeneID" id="105301269"/>
<comment type="similarity">
    <text evidence="3">Belongs to the MRAP family.</text>
</comment>
<sequence>MILQEISQLASVLRGLGAALDAPPASATDMANRTNASALYYSFEYYLDYLDLIPVDEKKLRANKHSIVIVFWVSLAVFVVLLFLVLLYMSWSGSPQVRNNVQHHPACPWSFCLDLPLCIRRHLLHHRTPRGTLQAPPSSAKEPGSTASGPNQQRQQGSPSAAPPAAPRPTLLSFGNWPLMGTPVADVGNKTSEPPSRDGTS</sequence>
<dbReference type="CTD" id="56246"/>
<keyword evidence="4" id="KW-1003">Cell membrane</keyword>
<dbReference type="PANTHER" id="PTHR28675">
    <property type="entry name" value="MELANOCORTIN-2 RECEPTOR ACCESSORY PROTEIN 2"/>
    <property type="match status" value="1"/>
</dbReference>
<dbReference type="GO" id="GO:0031782">
    <property type="term" value="F:type 4 melanocortin receptor binding"/>
    <property type="evidence" value="ECO:0007669"/>
    <property type="project" value="TreeGrafter"/>
</dbReference>
<dbReference type="GO" id="GO:0005789">
    <property type="term" value="C:endoplasmic reticulum membrane"/>
    <property type="evidence" value="ECO:0007669"/>
    <property type="project" value="UniProtKB-SubCell"/>
</dbReference>
<dbReference type="GO" id="GO:0106070">
    <property type="term" value="P:regulation of adenylate cyclase-activating G protein-coupled receptor signaling pathway"/>
    <property type="evidence" value="ECO:0007669"/>
    <property type="project" value="TreeGrafter"/>
</dbReference>
<evidence type="ECO:0000256" key="4">
    <source>
        <dbReference type="ARBA" id="ARBA00022475"/>
    </source>
</evidence>
<keyword evidence="6" id="KW-0256">Endoplasmic reticulum</keyword>
<feature type="compositionally biased region" description="Polar residues" evidence="9">
    <location>
        <begin position="189"/>
        <end position="201"/>
    </location>
</feature>
<dbReference type="Pfam" id="PF15183">
    <property type="entry name" value="MRAP"/>
    <property type="match status" value="1"/>
</dbReference>
<keyword evidence="7 10" id="KW-1133">Transmembrane helix</keyword>
<gene>
    <name evidence="12" type="primary">MRAP</name>
</gene>
<evidence type="ECO:0000256" key="1">
    <source>
        <dbReference type="ARBA" id="ARBA00004162"/>
    </source>
</evidence>
<proteinExistence type="inferred from homology"/>
<dbReference type="PANTHER" id="PTHR28675:SF2">
    <property type="entry name" value="MELANOCORTIN-2 RECEPTOR ACCESSORY PROTEIN"/>
    <property type="match status" value="1"/>
</dbReference>
<dbReference type="AlphaFoldDB" id="A0A6P3RD79"/>
<dbReference type="GO" id="GO:0072659">
    <property type="term" value="P:protein localization to plasma membrane"/>
    <property type="evidence" value="ECO:0007669"/>
    <property type="project" value="TreeGrafter"/>
</dbReference>
<dbReference type="OrthoDB" id="9946598at2759"/>
<dbReference type="InterPro" id="IPR028111">
    <property type="entry name" value="MRAP"/>
</dbReference>
<evidence type="ECO:0000256" key="9">
    <source>
        <dbReference type="SAM" id="MobiDB-lite"/>
    </source>
</evidence>
<dbReference type="GO" id="GO:0005886">
    <property type="term" value="C:plasma membrane"/>
    <property type="evidence" value="ECO:0007669"/>
    <property type="project" value="UniProtKB-SubCell"/>
</dbReference>
<evidence type="ECO:0000256" key="8">
    <source>
        <dbReference type="ARBA" id="ARBA00023136"/>
    </source>
</evidence>
<feature type="transmembrane region" description="Helical" evidence="10">
    <location>
        <begin position="67"/>
        <end position="91"/>
    </location>
</feature>
<dbReference type="GO" id="GO:0031783">
    <property type="term" value="F:type 5 melanocortin receptor binding"/>
    <property type="evidence" value="ECO:0007669"/>
    <property type="project" value="TreeGrafter"/>
</dbReference>
<evidence type="ECO:0000313" key="11">
    <source>
        <dbReference type="Proteomes" id="UP000515202"/>
    </source>
</evidence>
<comment type="subcellular location">
    <subcellularLocation>
        <location evidence="1">Cell membrane</location>
        <topology evidence="1">Single-pass membrane protein</topology>
    </subcellularLocation>
    <subcellularLocation>
        <location evidence="2">Endoplasmic reticulum membrane</location>
        <topology evidence="2">Single-pass membrane protein</topology>
    </subcellularLocation>
</comment>
<feature type="region of interest" description="Disordered" evidence="9">
    <location>
        <begin position="129"/>
        <end position="201"/>
    </location>
</feature>
<evidence type="ECO:0000256" key="2">
    <source>
        <dbReference type="ARBA" id="ARBA00004389"/>
    </source>
</evidence>
<evidence type="ECO:0000313" key="12">
    <source>
        <dbReference type="RefSeq" id="XP_011372154.2"/>
    </source>
</evidence>
<keyword evidence="8 10" id="KW-0472">Membrane</keyword>
<dbReference type="Proteomes" id="UP000515202">
    <property type="component" value="Unplaced"/>
</dbReference>
<dbReference type="GO" id="GO:0070996">
    <property type="term" value="F:type 1 melanocortin receptor binding"/>
    <property type="evidence" value="ECO:0007669"/>
    <property type="project" value="TreeGrafter"/>
</dbReference>
<evidence type="ECO:0000256" key="3">
    <source>
        <dbReference type="ARBA" id="ARBA00010063"/>
    </source>
</evidence>
<dbReference type="RefSeq" id="XP_011372154.2">
    <property type="nucleotide sequence ID" value="XM_011373852.2"/>
</dbReference>
<keyword evidence="5 10" id="KW-0812">Transmembrane</keyword>
<dbReference type="GO" id="GO:0030545">
    <property type="term" value="F:signaling receptor regulator activity"/>
    <property type="evidence" value="ECO:0007669"/>
    <property type="project" value="TreeGrafter"/>
</dbReference>
<accession>A0A6P3RD79</accession>
<keyword evidence="12" id="KW-0675">Receptor</keyword>
<evidence type="ECO:0000256" key="5">
    <source>
        <dbReference type="ARBA" id="ARBA00022692"/>
    </source>
</evidence>
<reference evidence="12" key="1">
    <citation type="submission" date="2025-08" db="UniProtKB">
        <authorList>
            <consortium name="RefSeq"/>
        </authorList>
    </citation>
    <scope>IDENTIFICATION</scope>
    <source>
        <tissue evidence="12">Kidney</tissue>
    </source>
</reference>
<evidence type="ECO:0000256" key="7">
    <source>
        <dbReference type="ARBA" id="ARBA00022989"/>
    </source>
</evidence>
<keyword evidence="11" id="KW-1185">Reference proteome</keyword>
<evidence type="ECO:0000256" key="6">
    <source>
        <dbReference type="ARBA" id="ARBA00022824"/>
    </source>
</evidence>
<protein>
    <submittedName>
        <fullName evidence="12">Melanocortin-2 receptor accessory protein</fullName>
    </submittedName>
</protein>
<organism evidence="11 12">
    <name type="scientific">Pteropus vampyrus</name>
    <name type="common">Large flying fox</name>
    <dbReference type="NCBI Taxonomy" id="132908"/>
    <lineage>
        <taxon>Eukaryota</taxon>
        <taxon>Metazoa</taxon>
        <taxon>Chordata</taxon>
        <taxon>Craniata</taxon>
        <taxon>Vertebrata</taxon>
        <taxon>Euteleostomi</taxon>
        <taxon>Mammalia</taxon>
        <taxon>Eutheria</taxon>
        <taxon>Laurasiatheria</taxon>
        <taxon>Chiroptera</taxon>
        <taxon>Yinpterochiroptera</taxon>
        <taxon>Pteropodoidea</taxon>
        <taxon>Pteropodidae</taxon>
        <taxon>Pteropodinae</taxon>
        <taxon>Pteropus</taxon>
    </lineage>
</organism>
<dbReference type="KEGG" id="pvp:105301269"/>
<name>A0A6P3RD79_PTEVA</name>
<dbReference type="GO" id="GO:0031780">
    <property type="term" value="F:corticotropin hormone receptor binding"/>
    <property type="evidence" value="ECO:0007669"/>
    <property type="project" value="TreeGrafter"/>
</dbReference>
<dbReference type="GO" id="GO:0031781">
    <property type="term" value="F:type 3 melanocortin receptor binding"/>
    <property type="evidence" value="ECO:0007669"/>
    <property type="project" value="TreeGrafter"/>
</dbReference>